<evidence type="ECO:0000256" key="2">
    <source>
        <dbReference type="ARBA" id="ARBA00022723"/>
    </source>
</evidence>
<protein>
    <recommendedName>
        <fullName evidence="1">Calmodulin</fullName>
    </recommendedName>
</protein>
<dbReference type="InterPro" id="IPR002048">
    <property type="entry name" value="EF_hand_dom"/>
</dbReference>
<dbReference type="OrthoDB" id="26525at2759"/>
<dbReference type="PANTHER" id="PTHR23048:SF0">
    <property type="entry name" value="CALMODULIN LIKE 3"/>
    <property type="match status" value="1"/>
</dbReference>
<keyword evidence="4" id="KW-0007">Acetylation</keyword>
<evidence type="ECO:0000256" key="5">
    <source>
        <dbReference type="SAM" id="MobiDB-lite"/>
    </source>
</evidence>
<dbReference type="Proteomes" id="UP000689195">
    <property type="component" value="Unassembled WGS sequence"/>
</dbReference>
<keyword evidence="3" id="KW-0677">Repeat</keyword>
<dbReference type="PANTHER" id="PTHR23048">
    <property type="entry name" value="MYOSIN LIGHT CHAIN 1, 3"/>
    <property type="match status" value="1"/>
</dbReference>
<feature type="domain" description="EF-hand" evidence="6">
    <location>
        <begin position="205"/>
        <end position="240"/>
    </location>
</feature>
<dbReference type="PROSITE" id="PS50222">
    <property type="entry name" value="EF_HAND_2"/>
    <property type="match status" value="4"/>
</dbReference>
<evidence type="ECO:0000313" key="7">
    <source>
        <dbReference type="EMBL" id="CAD8179075.1"/>
    </source>
</evidence>
<evidence type="ECO:0000256" key="3">
    <source>
        <dbReference type="ARBA" id="ARBA00022737"/>
    </source>
</evidence>
<dbReference type="Pfam" id="PF13499">
    <property type="entry name" value="EF-hand_7"/>
    <property type="match status" value="2"/>
</dbReference>
<evidence type="ECO:0000256" key="1">
    <source>
        <dbReference type="ARBA" id="ARBA00020786"/>
    </source>
</evidence>
<organism evidence="7 8">
    <name type="scientific">Paramecium pentaurelia</name>
    <dbReference type="NCBI Taxonomy" id="43138"/>
    <lineage>
        <taxon>Eukaryota</taxon>
        <taxon>Sar</taxon>
        <taxon>Alveolata</taxon>
        <taxon>Ciliophora</taxon>
        <taxon>Intramacronucleata</taxon>
        <taxon>Oligohymenophorea</taxon>
        <taxon>Peniculida</taxon>
        <taxon>Parameciidae</taxon>
        <taxon>Paramecium</taxon>
    </lineage>
</organism>
<sequence>MRNQRKSQSPFRTNQSIMRDSPNTQLDESSISTNRIPQNRESIRARMKINQSHNNALAQGGQIRKQIANERTSAKGGNPNEFNPKKFVTKDLKESDIIDIKQVFDYYDSEQAGILSPNDLEQLLSSFGYHPTKETLYEIFSELDEDELGGITFEYFLGILNQDKSKSERKDTIRRIYRKYDKNNKGFITLQDLRQVVYKDLKEEIDEEVLAEIFKKTDSNQDGKMTFEDFYNVMTKKVAYLIIMSCFINLTQRAKRTLSIDFQFQGALPKIQLTRSRALTFNKNHISKNSFSISLKMNSISPKVNSRPVMNDFHFFKLQNCQKTQPLQELQFLKKSTNKKTIKKKPSLDFSVSGFETTDIEREDIFLQSYVRKQ</sequence>
<dbReference type="PROSITE" id="PS00018">
    <property type="entry name" value="EF_HAND_1"/>
    <property type="match status" value="1"/>
</dbReference>
<keyword evidence="8" id="KW-1185">Reference proteome</keyword>
<gene>
    <name evidence="7" type="ORF">PPENT_87.1.T0710064</name>
</gene>
<evidence type="ECO:0000259" key="6">
    <source>
        <dbReference type="PROSITE" id="PS50222"/>
    </source>
</evidence>
<dbReference type="InterPro" id="IPR050230">
    <property type="entry name" value="CALM/Myosin/TropC-like"/>
</dbReference>
<proteinExistence type="predicted"/>
<accession>A0A8S1VSE4</accession>
<name>A0A8S1VSE4_9CILI</name>
<dbReference type="GO" id="GO:0005509">
    <property type="term" value="F:calcium ion binding"/>
    <property type="evidence" value="ECO:0007669"/>
    <property type="project" value="InterPro"/>
</dbReference>
<dbReference type="InterPro" id="IPR018247">
    <property type="entry name" value="EF_Hand_1_Ca_BS"/>
</dbReference>
<dbReference type="EMBL" id="CAJJDO010000071">
    <property type="protein sequence ID" value="CAD8179075.1"/>
    <property type="molecule type" value="Genomic_DNA"/>
</dbReference>
<evidence type="ECO:0000313" key="8">
    <source>
        <dbReference type="Proteomes" id="UP000689195"/>
    </source>
</evidence>
<feature type="region of interest" description="Disordered" evidence="5">
    <location>
        <begin position="1"/>
        <end position="40"/>
    </location>
</feature>
<feature type="domain" description="EF-hand" evidence="6">
    <location>
        <begin position="131"/>
        <end position="166"/>
    </location>
</feature>
<evidence type="ECO:0000256" key="4">
    <source>
        <dbReference type="ARBA" id="ARBA00022990"/>
    </source>
</evidence>
<dbReference type="GO" id="GO:0016460">
    <property type="term" value="C:myosin II complex"/>
    <property type="evidence" value="ECO:0007669"/>
    <property type="project" value="TreeGrafter"/>
</dbReference>
<keyword evidence="2" id="KW-0479">Metal-binding</keyword>
<feature type="domain" description="EF-hand" evidence="6">
    <location>
        <begin position="168"/>
        <end position="203"/>
    </location>
</feature>
<dbReference type="FunFam" id="1.10.238.10:FF:000001">
    <property type="entry name" value="Calmodulin 1"/>
    <property type="match status" value="1"/>
</dbReference>
<feature type="domain" description="EF-hand" evidence="6">
    <location>
        <begin position="95"/>
        <end position="130"/>
    </location>
</feature>
<comment type="caution">
    <text evidence="7">The sequence shown here is derived from an EMBL/GenBank/DDBJ whole genome shotgun (WGS) entry which is preliminary data.</text>
</comment>
<dbReference type="AlphaFoldDB" id="A0A8S1VSE4"/>
<reference evidence="7" key="1">
    <citation type="submission" date="2021-01" db="EMBL/GenBank/DDBJ databases">
        <authorList>
            <consortium name="Genoscope - CEA"/>
            <person name="William W."/>
        </authorList>
    </citation>
    <scope>NUCLEOTIDE SEQUENCE</scope>
</reference>
<dbReference type="SMART" id="SM00054">
    <property type="entry name" value="EFh"/>
    <property type="match status" value="4"/>
</dbReference>